<name>A0A6N7XHL9_9FIRM</name>
<comment type="caution">
    <text evidence="1">The sequence shown here is derived from an EMBL/GenBank/DDBJ whole genome shotgun (WGS) entry which is preliminary data.</text>
</comment>
<keyword evidence="2" id="KW-1185">Reference proteome</keyword>
<dbReference type="RefSeq" id="WP_154438542.1">
    <property type="nucleotide sequence ID" value="NZ_JAHLPJ010000001.1"/>
</dbReference>
<accession>A0A6N7XHL9</accession>
<dbReference type="InterPro" id="IPR021321">
    <property type="entry name" value="DUF2922"/>
</dbReference>
<dbReference type="Proteomes" id="UP000469523">
    <property type="component" value="Unassembled WGS sequence"/>
</dbReference>
<gene>
    <name evidence="1" type="ORF">FYJ83_01910</name>
</gene>
<dbReference type="EMBL" id="VUNQ01000002">
    <property type="protein sequence ID" value="MSU00222.1"/>
    <property type="molecule type" value="Genomic_DNA"/>
</dbReference>
<proteinExistence type="predicted"/>
<dbReference type="AlphaFoldDB" id="A0A6N7XHL9"/>
<evidence type="ECO:0000313" key="1">
    <source>
        <dbReference type="EMBL" id="MSU00222.1"/>
    </source>
</evidence>
<organism evidence="1 2">
    <name type="scientific">Tissierella pigra</name>
    <dbReference type="NCBI Taxonomy" id="2607614"/>
    <lineage>
        <taxon>Bacteria</taxon>
        <taxon>Bacillati</taxon>
        <taxon>Bacillota</taxon>
        <taxon>Tissierellia</taxon>
        <taxon>Tissierellales</taxon>
        <taxon>Tissierellaceae</taxon>
        <taxon>Tissierella</taxon>
    </lineage>
</organism>
<dbReference type="Pfam" id="PF11148">
    <property type="entry name" value="DUF2922"/>
    <property type="match status" value="1"/>
</dbReference>
<sequence length="72" mass="8116">MEKTKLEMEFMDEANKKFVLSIDEPKSDLDSEEVKEAMEAILASNIFVSSNSDIIGLSEARIVYTTITKLDI</sequence>
<evidence type="ECO:0000313" key="2">
    <source>
        <dbReference type="Proteomes" id="UP000469523"/>
    </source>
</evidence>
<reference evidence="1 2" key="1">
    <citation type="submission" date="2019-09" db="EMBL/GenBank/DDBJ databases">
        <title>In-depth cultivation of the pig gut microbiome towards novel bacterial diversity and tailored functional studies.</title>
        <authorList>
            <person name="Wylensek D."/>
            <person name="Hitch T.C.A."/>
            <person name="Clavel T."/>
        </authorList>
    </citation>
    <scope>NUCLEOTIDE SEQUENCE [LARGE SCALE GENOMIC DNA]</scope>
    <source>
        <strain evidence="1 2">WCA3-693-APC-4?</strain>
    </source>
</reference>
<protein>
    <submittedName>
        <fullName evidence="1">DUF2922 domain-containing protein</fullName>
    </submittedName>
</protein>